<dbReference type="EMBL" id="LT635768">
    <property type="protein sequence ID" value="SGZ57746.1"/>
    <property type="molecule type" value="Genomic_DNA"/>
</dbReference>
<evidence type="ECO:0000313" key="2">
    <source>
        <dbReference type="EMBL" id="SGZ57746.1"/>
    </source>
</evidence>
<feature type="region of interest" description="Disordered" evidence="1">
    <location>
        <begin position="59"/>
        <end position="94"/>
    </location>
</feature>
<dbReference type="InterPro" id="IPR031342">
    <property type="entry name" value="Mug163-like"/>
</dbReference>
<dbReference type="AlphaFoldDB" id="A0A1L0C4M1"/>
<dbReference type="Proteomes" id="UP000182259">
    <property type="component" value="Chromosome V"/>
</dbReference>
<organism evidence="2 3">
    <name type="scientific">Sungouiella intermedia</name>
    <dbReference type="NCBI Taxonomy" id="45354"/>
    <lineage>
        <taxon>Eukaryota</taxon>
        <taxon>Fungi</taxon>
        <taxon>Dikarya</taxon>
        <taxon>Ascomycota</taxon>
        <taxon>Saccharomycotina</taxon>
        <taxon>Pichiomycetes</taxon>
        <taxon>Metschnikowiaceae</taxon>
        <taxon>Sungouiella</taxon>
    </lineage>
</organism>
<evidence type="ECO:0000313" key="3">
    <source>
        <dbReference type="Proteomes" id="UP000182259"/>
    </source>
</evidence>
<proteinExistence type="predicted"/>
<gene>
    <name evidence="2" type="ORF">SAMEA4029009_CIC11G00000002327</name>
</gene>
<evidence type="ECO:0000256" key="1">
    <source>
        <dbReference type="SAM" id="MobiDB-lite"/>
    </source>
</evidence>
<reference evidence="2 3" key="1">
    <citation type="submission" date="2016-10" db="EMBL/GenBank/DDBJ databases">
        <authorList>
            <person name="de Groot N.N."/>
        </authorList>
    </citation>
    <scope>NUCLEOTIDE SEQUENCE [LARGE SCALE GENOMIC DNA]</scope>
    <source>
        <strain evidence="2 3">PYCC 4715</strain>
    </source>
</reference>
<accession>A0A1L0C4M1</accession>
<sequence length="316" mass="35449">MFPSLRKQNRRLLRPPNRYIYSFSASLNVCRVKVPASSPRNHPTILDLSIDGINGPRLAAGASTSGKSESFKMDDLNDSQGSSHPDSPDSDHQKRMANLGTTIEELKILVPNLLHKSLPKELLLPDIMLRMNPSHLDLLKLILPNIKGHVSYYAACKALQLFFTSVVLNPHAQFHIQLVRTSNFPEPNTVFAHSTKIYMRWNTCEEGCTHLHNENVPDSVSTSRAKLGSHQWSGFDPDKVIDKDNSSWSVTGSLVDLTKGLIGLKKDESSFERVILGVFIFELNEDNSQILVHTIDDMIIAERRDDQSVAEKLRVC</sequence>
<name>A0A1L0C4M1_9ASCO</name>
<protein>
    <submittedName>
        <fullName evidence="2">CIC11C00000002327</fullName>
    </submittedName>
</protein>
<dbReference type="Pfam" id="PF17119">
    <property type="entry name" value="MMU163"/>
    <property type="match status" value="1"/>
</dbReference>